<reference evidence="1 2" key="1">
    <citation type="submission" date="2021-03" db="EMBL/GenBank/DDBJ databases">
        <title>Genomic Encyclopedia of Type Strains, Phase IV (KMG-IV): sequencing the most valuable type-strain genomes for metagenomic binning, comparative biology and taxonomic classification.</title>
        <authorList>
            <person name="Goeker M."/>
        </authorList>
    </citation>
    <scope>NUCLEOTIDE SEQUENCE [LARGE SCALE GENOMIC DNA]</scope>
    <source>
        <strain evidence="1 2">DSM 24738</strain>
    </source>
</reference>
<evidence type="ECO:0000313" key="1">
    <source>
        <dbReference type="EMBL" id="MBP1931826.1"/>
    </source>
</evidence>
<dbReference type="RefSeq" id="WP_209809909.1">
    <property type="nucleotide sequence ID" value="NZ_JAGGKT010000004.1"/>
</dbReference>
<gene>
    <name evidence="1" type="ORF">J2Z37_001827</name>
</gene>
<protein>
    <submittedName>
        <fullName evidence="1">Uncharacterized protein</fullName>
    </submittedName>
</protein>
<dbReference type="Proteomes" id="UP001519343">
    <property type="component" value="Unassembled WGS sequence"/>
</dbReference>
<keyword evidence="2" id="KW-1185">Reference proteome</keyword>
<comment type="caution">
    <text evidence="1">The sequence shown here is derived from an EMBL/GenBank/DDBJ whole genome shotgun (WGS) entry which is preliminary data.</text>
</comment>
<sequence>MREWSKLQLEIGDIITCFNKKQNIRIQVIVTEIYDRYLVVKGQDQRDWKEAFLKIDLLYNIHPEYQFEYGTKKSKIA</sequence>
<evidence type="ECO:0000313" key="2">
    <source>
        <dbReference type="Proteomes" id="UP001519343"/>
    </source>
</evidence>
<proteinExistence type="predicted"/>
<organism evidence="1 2">
    <name type="scientific">Ammoniphilus resinae</name>
    <dbReference type="NCBI Taxonomy" id="861532"/>
    <lineage>
        <taxon>Bacteria</taxon>
        <taxon>Bacillati</taxon>
        <taxon>Bacillota</taxon>
        <taxon>Bacilli</taxon>
        <taxon>Bacillales</taxon>
        <taxon>Paenibacillaceae</taxon>
        <taxon>Aneurinibacillus group</taxon>
        <taxon>Ammoniphilus</taxon>
    </lineage>
</organism>
<dbReference type="EMBL" id="JAGGKT010000004">
    <property type="protein sequence ID" value="MBP1931826.1"/>
    <property type="molecule type" value="Genomic_DNA"/>
</dbReference>
<accession>A0ABS4GNH7</accession>
<name>A0ABS4GNH7_9BACL</name>